<dbReference type="Gene3D" id="1.10.720.30">
    <property type="entry name" value="SAP domain"/>
    <property type="match status" value="1"/>
</dbReference>
<dbReference type="GO" id="GO:0005739">
    <property type="term" value="C:mitochondrion"/>
    <property type="evidence" value="ECO:0007669"/>
    <property type="project" value="GOC"/>
</dbReference>
<dbReference type="CDD" id="cd16650">
    <property type="entry name" value="SP-RING_PIAS-like"/>
    <property type="match status" value="1"/>
</dbReference>
<feature type="compositionally biased region" description="Polar residues" evidence="12">
    <location>
        <begin position="746"/>
        <end position="764"/>
    </location>
</feature>
<keyword evidence="11" id="KW-0004">4Fe-4S</keyword>
<evidence type="ECO:0000256" key="7">
    <source>
        <dbReference type="ARBA" id="ARBA00022833"/>
    </source>
</evidence>
<feature type="region of interest" description="Disordered" evidence="12">
    <location>
        <begin position="746"/>
        <end position="874"/>
    </location>
</feature>
<dbReference type="NCBIfam" id="TIGR01957">
    <property type="entry name" value="nuoB_fam"/>
    <property type="match status" value="1"/>
</dbReference>
<dbReference type="InterPro" id="IPR036361">
    <property type="entry name" value="SAP_dom_sf"/>
</dbReference>
<dbReference type="Gene3D" id="3.40.50.12280">
    <property type="match status" value="1"/>
</dbReference>
<keyword evidence="11" id="KW-0411">Iron-sulfur</keyword>
<dbReference type="InterPro" id="IPR013083">
    <property type="entry name" value="Znf_RING/FYVE/PHD"/>
</dbReference>
<dbReference type="Proteomes" id="UP001201812">
    <property type="component" value="Unassembled WGS sequence"/>
</dbReference>
<keyword evidence="11" id="KW-0408">Iron</keyword>
<dbReference type="PANTHER" id="PTHR11995">
    <property type="entry name" value="NADH DEHYDROGENASE"/>
    <property type="match status" value="1"/>
</dbReference>
<keyword evidence="6 10" id="KW-0863">Zinc-finger</keyword>
<feature type="compositionally biased region" description="Polar residues" evidence="12">
    <location>
        <begin position="775"/>
        <end position="788"/>
    </location>
</feature>
<proteinExistence type="inferred from homology"/>
<name>A0AAD4N2R9_9BILA</name>
<evidence type="ECO:0000256" key="2">
    <source>
        <dbReference type="ARBA" id="ARBA00005383"/>
    </source>
</evidence>
<evidence type="ECO:0000256" key="8">
    <source>
        <dbReference type="ARBA" id="ARBA00023027"/>
    </source>
</evidence>
<dbReference type="NCBIfam" id="NF005012">
    <property type="entry name" value="PRK06411.1"/>
    <property type="match status" value="1"/>
</dbReference>
<keyword evidence="16" id="KW-1185">Reference proteome</keyword>
<dbReference type="InterPro" id="IPR006137">
    <property type="entry name" value="NADH_UbQ_OxRdtase-like_20kDa"/>
</dbReference>
<comment type="subunit">
    <text evidence="4">Complex I is composed of 45 different subunits This is a component of the iron-sulfur (IP) fragment of the enzyme.</text>
</comment>
<comment type="similarity">
    <text evidence="3 11">Belongs to the complex I 20 kDa subunit family.</text>
</comment>
<evidence type="ECO:0000256" key="12">
    <source>
        <dbReference type="SAM" id="MobiDB-lite"/>
    </source>
</evidence>
<dbReference type="Pfam" id="PF14324">
    <property type="entry name" value="PINIT"/>
    <property type="match status" value="1"/>
</dbReference>
<protein>
    <recommendedName>
        <fullName evidence="9">Probable NADH dehydrogenase [ubiquinone] iron-sulfur protein 7, mitochondrial</fullName>
    </recommendedName>
</protein>
<evidence type="ECO:0000256" key="11">
    <source>
        <dbReference type="RuleBase" id="RU004464"/>
    </source>
</evidence>
<keyword evidence="7" id="KW-0862">Zinc</keyword>
<evidence type="ECO:0000256" key="6">
    <source>
        <dbReference type="ARBA" id="ARBA00022771"/>
    </source>
</evidence>
<dbReference type="SUPFAM" id="SSF56770">
    <property type="entry name" value="HydA/Nqo6-like"/>
    <property type="match status" value="1"/>
</dbReference>
<dbReference type="InterPro" id="IPR006138">
    <property type="entry name" value="NADH_UQ_OxRdtase_20Kd_su"/>
</dbReference>
<dbReference type="GO" id="GO:0045271">
    <property type="term" value="C:respiratory chain complex I"/>
    <property type="evidence" value="ECO:0007669"/>
    <property type="project" value="TreeGrafter"/>
</dbReference>
<dbReference type="PROSITE" id="PS01150">
    <property type="entry name" value="COMPLEX1_20K"/>
    <property type="match status" value="1"/>
</dbReference>
<dbReference type="GO" id="GO:0009060">
    <property type="term" value="P:aerobic respiration"/>
    <property type="evidence" value="ECO:0007669"/>
    <property type="project" value="TreeGrafter"/>
</dbReference>
<keyword evidence="15" id="KW-0830">Ubiquinone</keyword>
<evidence type="ECO:0000313" key="15">
    <source>
        <dbReference type="EMBL" id="KAI1712763.1"/>
    </source>
</evidence>
<evidence type="ECO:0000256" key="5">
    <source>
        <dbReference type="ARBA" id="ARBA00022723"/>
    </source>
</evidence>
<dbReference type="FunFam" id="3.40.50.12280:FF:000001">
    <property type="entry name" value="NADH-quinone oxidoreductase subunit B 2"/>
    <property type="match status" value="1"/>
</dbReference>
<reference evidence="15" key="1">
    <citation type="submission" date="2022-01" db="EMBL/GenBank/DDBJ databases">
        <title>Genome Sequence Resource for Two Populations of Ditylenchus destructor, the Migratory Endoparasitic Phytonematode.</title>
        <authorList>
            <person name="Zhang H."/>
            <person name="Lin R."/>
            <person name="Xie B."/>
        </authorList>
    </citation>
    <scope>NUCLEOTIDE SEQUENCE</scope>
    <source>
        <strain evidence="15">BazhouSP</strain>
    </source>
</reference>
<dbReference type="Pfam" id="PF01058">
    <property type="entry name" value="Oxidored_q6"/>
    <property type="match status" value="1"/>
</dbReference>
<keyword evidence="8 11" id="KW-0520">NAD</keyword>
<comment type="similarity">
    <text evidence="2">Belongs to the PIAS family.</text>
</comment>
<dbReference type="InterPro" id="IPR004181">
    <property type="entry name" value="Znf_MIZ"/>
</dbReference>
<dbReference type="GO" id="GO:0048038">
    <property type="term" value="F:quinone binding"/>
    <property type="evidence" value="ECO:0007669"/>
    <property type="project" value="InterPro"/>
</dbReference>
<dbReference type="EMBL" id="JAKKPZ010000017">
    <property type="protein sequence ID" value="KAI1712763.1"/>
    <property type="molecule type" value="Genomic_DNA"/>
</dbReference>
<keyword evidence="5 11" id="KW-0479">Metal-binding</keyword>
<dbReference type="GO" id="GO:0008270">
    <property type="term" value="F:zinc ion binding"/>
    <property type="evidence" value="ECO:0007669"/>
    <property type="project" value="UniProtKB-KW"/>
</dbReference>
<dbReference type="HAMAP" id="MF_01356">
    <property type="entry name" value="NDH1_NuoB"/>
    <property type="match status" value="1"/>
</dbReference>
<organism evidence="15 16">
    <name type="scientific">Ditylenchus destructor</name>
    <dbReference type="NCBI Taxonomy" id="166010"/>
    <lineage>
        <taxon>Eukaryota</taxon>
        <taxon>Metazoa</taxon>
        <taxon>Ecdysozoa</taxon>
        <taxon>Nematoda</taxon>
        <taxon>Chromadorea</taxon>
        <taxon>Rhabditida</taxon>
        <taxon>Tylenchina</taxon>
        <taxon>Tylenchomorpha</taxon>
        <taxon>Sphaerularioidea</taxon>
        <taxon>Anguinidae</taxon>
        <taxon>Anguininae</taxon>
        <taxon>Ditylenchus</taxon>
    </lineage>
</organism>
<comment type="pathway">
    <text evidence="1">Protein modification; protein sumoylation.</text>
</comment>
<evidence type="ECO:0000256" key="4">
    <source>
        <dbReference type="ARBA" id="ARBA00011163"/>
    </source>
</evidence>
<dbReference type="Pfam" id="PF02891">
    <property type="entry name" value="zf-MIZ"/>
    <property type="match status" value="1"/>
</dbReference>
<comment type="caution">
    <text evidence="15">The sequence shown here is derived from an EMBL/GenBank/DDBJ whole genome shotgun (WGS) entry which is preliminary data.</text>
</comment>
<feature type="compositionally biased region" description="Low complexity" evidence="12">
    <location>
        <begin position="826"/>
        <end position="835"/>
    </location>
</feature>
<dbReference type="Gene3D" id="2.60.120.780">
    <property type="entry name" value="PINIT domain"/>
    <property type="match status" value="1"/>
</dbReference>
<dbReference type="GO" id="GO:0015990">
    <property type="term" value="P:electron transport coupled proton transport"/>
    <property type="evidence" value="ECO:0007669"/>
    <property type="project" value="TreeGrafter"/>
</dbReference>
<evidence type="ECO:0000256" key="3">
    <source>
        <dbReference type="ARBA" id="ARBA00009173"/>
    </source>
</evidence>
<dbReference type="PROSITE" id="PS51044">
    <property type="entry name" value="ZF_SP_RING"/>
    <property type="match status" value="1"/>
</dbReference>
<gene>
    <name evidence="15" type="ORF">DdX_09388</name>
</gene>
<evidence type="ECO:0000256" key="1">
    <source>
        <dbReference type="ARBA" id="ARBA00004718"/>
    </source>
</evidence>
<dbReference type="Gene3D" id="3.30.40.10">
    <property type="entry name" value="Zinc/RING finger domain, C3HC4 (zinc finger)"/>
    <property type="match status" value="1"/>
</dbReference>
<feature type="domain" description="SP-RING-type" evidence="13">
    <location>
        <begin position="573"/>
        <end position="654"/>
    </location>
</feature>
<feature type="compositionally biased region" description="Polar residues" evidence="12">
    <location>
        <begin position="846"/>
        <end position="874"/>
    </location>
</feature>
<dbReference type="InterPro" id="IPR023321">
    <property type="entry name" value="PINIT"/>
</dbReference>
<evidence type="ECO:0000256" key="10">
    <source>
        <dbReference type="PROSITE-ProRule" id="PRU00452"/>
    </source>
</evidence>
<dbReference type="GO" id="GO:0051539">
    <property type="term" value="F:4 iron, 4 sulfur cluster binding"/>
    <property type="evidence" value="ECO:0007669"/>
    <property type="project" value="UniProtKB-KW"/>
</dbReference>
<feature type="compositionally biased region" description="Low complexity" evidence="12">
    <location>
        <begin position="804"/>
        <end position="818"/>
    </location>
</feature>
<dbReference type="InterPro" id="IPR038654">
    <property type="entry name" value="PINIT_sf"/>
</dbReference>
<dbReference type="PANTHER" id="PTHR11995:SF14">
    <property type="entry name" value="NADH DEHYDROGENASE [UBIQUINONE] IRON-SULFUR PROTEIN 7, MITOCHONDRIAL"/>
    <property type="match status" value="1"/>
</dbReference>
<sequence>MSLQRMLLFRCNHGLQTAVRAASTSKPPMMKDSLPMPDHDKAPKGIVGKIGSQFTETKSWGEFAVARIDDLMNIVQKNSLWPLTFGLACCAVEMMHFAAPRYDMDRYGVVFRASPRQADVIIVAGTVTNKMAPALRLIYDQMPDPKYVISMGSCANGGGYYHYAYSVLRGCDRVIPVDIYVPGCPPTAEALLYGVLQLQKKIKRKRNAQLWWNVVLTMSSLMQLSKQEIEECQEIVNNFRVNELHMLLTQFHYPKLGKKQDLVNRAQSYQLSAVQRVREIQTNSRIRNASQPYVSSNMQSASVSGDSMMRRQQYQSGMGSVTRNNQIPAQSNQNAYLNYSNGYGHQYAQQYGQHGQHSGLLYHQQQQHVQQSSMNTGSIQNIRNLRTVDLPFYNVRSVVVALTELPSFSVPPRPGESRFQTQFGIPHDDIQKVYYRGDDHPLPRYEIQFRMFLLDTSAEQPDAFPPGCVVRVDDFNVTLPNIIPTNKPNAEQKRLSRPVNLTPYCHPPRGRERPHRLVIEWNGDKRAWAFGIFIVHRVNSQTLQERILLNVNAKRPFDTTKNTIIRRLRGTDDDDGIEMDTLKISLLCPLMRTPIKIPVRAADCTHLQSFDLTNYLMMCEKRPVWKCPVCDNNALYSKLIIDEYFQTLLKNVGPSVEDVELLKDGTWRIMKEDFLSISDDENEDIVVASTSKNMKKAVAAAPKEPEKAAGSANKAQDSDEVIVLSDSDDDFPSNFNAIRVESGHSSVSLEAQCRKSSSPSTYKNGGTDDSAKPNGRSQSDQSCGSSDHSIICLDEENDNIVNNRSRSSSSFQEASSAPPSVPPTLPSVCSSSSLSNGHPTPAVENPWNQSRANHMQPQQNQSPQLAYTSGANPVLQTNGFHPPVFRPVIDEIAKAKVAQELAAFLQSVCHKNSNSITNTA</sequence>
<evidence type="ECO:0000259" key="13">
    <source>
        <dbReference type="PROSITE" id="PS51044"/>
    </source>
</evidence>
<feature type="domain" description="PINIT" evidence="14">
    <location>
        <begin position="371"/>
        <end position="538"/>
    </location>
</feature>
<dbReference type="PROSITE" id="PS51466">
    <property type="entry name" value="PINIT"/>
    <property type="match status" value="1"/>
</dbReference>
<accession>A0AAD4N2R9</accession>
<evidence type="ECO:0000313" key="16">
    <source>
        <dbReference type="Proteomes" id="UP001201812"/>
    </source>
</evidence>
<dbReference type="GO" id="GO:0008137">
    <property type="term" value="F:NADH dehydrogenase (ubiquinone) activity"/>
    <property type="evidence" value="ECO:0007669"/>
    <property type="project" value="InterPro"/>
</dbReference>
<evidence type="ECO:0000256" key="9">
    <source>
        <dbReference type="ARBA" id="ARBA00071853"/>
    </source>
</evidence>
<dbReference type="AlphaFoldDB" id="A0AAD4N2R9"/>
<evidence type="ECO:0000259" key="14">
    <source>
        <dbReference type="PROSITE" id="PS51466"/>
    </source>
</evidence>
<dbReference type="SUPFAM" id="SSF68906">
    <property type="entry name" value="SAP domain"/>
    <property type="match status" value="1"/>
</dbReference>
<dbReference type="GO" id="GO:0032981">
    <property type="term" value="P:mitochondrial respiratory chain complex I assembly"/>
    <property type="evidence" value="ECO:0007669"/>
    <property type="project" value="TreeGrafter"/>
</dbReference>